<dbReference type="Gene3D" id="3.60.15.10">
    <property type="entry name" value="Ribonuclease Z/Hydroxyacylglutathione hydrolase-like"/>
    <property type="match status" value="1"/>
</dbReference>
<dbReference type="Pfam" id="PF07522">
    <property type="entry name" value="DRMBL"/>
    <property type="match status" value="1"/>
</dbReference>
<evidence type="ECO:0000256" key="1">
    <source>
        <dbReference type="ARBA" id="ARBA00004123"/>
    </source>
</evidence>
<comment type="similarity">
    <text evidence="2">Belongs to the DNA repair metallo-beta-lactamase (DRMBL) family.</text>
</comment>
<feature type="domain" description="Metallo-beta-lactamase" evidence="13">
    <location>
        <begin position="2"/>
        <end position="188"/>
    </location>
</feature>
<keyword evidence="7" id="KW-0269">Exonuclease</keyword>
<keyword evidence="6" id="KW-0378">Hydrolase</keyword>
<dbReference type="GO" id="GO:0035312">
    <property type="term" value="F:5'-3' DNA exonuclease activity"/>
    <property type="evidence" value="ECO:0007669"/>
    <property type="project" value="TreeGrafter"/>
</dbReference>
<evidence type="ECO:0000313" key="15">
    <source>
        <dbReference type="Proteomes" id="UP001165289"/>
    </source>
</evidence>
<keyword evidence="8" id="KW-0233">DNA recombination</keyword>
<evidence type="ECO:0000256" key="11">
    <source>
        <dbReference type="ARBA" id="ARBA00039759"/>
    </source>
</evidence>
<keyword evidence="4" id="KW-0255">Endonuclease</keyword>
<reference evidence="14 15" key="1">
    <citation type="journal article" date="2023" name="BMC Biol.">
        <title>The compact genome of the sponge Oopsacas minuta (Hexactinellida) is lacking key metazoan core genes.</title>
        <authorList>
            <person name="Santini S."/>
            <person name="Schenkelaars Q."/>
            <person name="Jourda C."/>
            <person name="Duchesne M."/>
            <person name="Belahbib H."/>
            <person name="Rocher C."/>
            <person name="Selva M."/>
            <person name="Riesgo A."/>
            <person name="Vervoort M."/>
            <person name="Leys S.P."/>
            <person name="Kodjabachian L."/>
            <person name="Le Bivic A."/>
            <person name="Borchiellini C."/>
            <person name="Claverie J.M."/>
            <person name="Renard E."/>
        </authorList>
    </citation>
    <scope>NUCLEOTIDE SEQUENCE [LARGE SCALE GENOMIC DNA]</scope>
    <source>
        <strain evidence="14">SPO-2</strain>
    </source>
</reference>
<dbReference type="GO" id="GO:0005634">
    <property type="term" value="C:nucleus"/>
    <property type="evidence" value="ECO:0007669"/>
    <property type="project" value="UniProtKB-SubCell"/>
</dbReference>
<keyword evidence="5" id="KW-0227">DNA damage</keyword>
<dbReference type="GO" id="GO:0000723">
    <property type="term" value="P:telomere maintenance"/>
    <property type="evidence" value="ECO:0007669"/>
    <property type="project" value="TreeGrafter"/>
</dbReference>
<evidence type="ECO:0000256" key="2">
    <source>
        <dbReference type="ARBA" id="ARBA00010304"/>
    </source>
</evidence>
<evidence type="ECO:0000256" key="6">
    <source>
        <dbReference type="ARBA" id="ARBA00022801"/>
    </source>
</evidence>
<sequence>MSVYRGEIREYPGVIVDEFSAHTHKAGVAFFLSHAHKDHMKGLEKFAEMLALSNAKLYMTEISKSILSTIIYELTARIEILKVNSPVNIELSKGVKVTVTSLQSGHCPGAVMFLFEGVNGNVLYTGDFRLDAKDLKETRLYREDGDIKQIKSVYLDTTFCHPSADRFIDRDTSRKILLNKTIEWLDCHFENKVCLNFPCLGYEYLIVEIFTEIGIQSNISKSKLSEQYQAISVLKDCITDEVSRININSWEGGKGCKIDPRVLNIKPTIQWFVMNNKLKVECEYIPEELLWRIQHSNHCSYSELTEFVKNICPERIVPICTPVLSSCPQEGVTRLKHLLRPLPPMVTEIFQEDKISSSQIPNRIKRITSSFLEESVCEPVCKKRAQMNHLTPD</sequence>
<evidence type="ECO:0000256" key="3">
    <source>
        <dbReference type="ARBA" id="ARBA00022722"/>
    </source>
</evidence>
<name>A0AAV7K830_9METZ</name>
<organism evidence="14 15">
    <name type="scientific">Oopsacas minuta</name>
    <dbReference type="NCBI Taxonomy" id="111878"/>
    <lineage>
        <taxon>Eukaryota</taxon>
        <taxon>Metazoa</taxon>
        <taxon>Porifera</taxon>
        <taxon>Hexactinellida</taxon>
        <taxon>Hexasterophora</taxon>
        <taxon>Lyssacinosida</taxon>
        <taxon>Leucopsacidae</taxon>
        <taxon>Oopsacas</taxon>
    </lineage>
</organism>
<protein>
    <recommendedName>
        <fullName evidence="11">Protein artemis</fullName>
    </recommendedName>
    <alternativeName>
        <fullName evidence="12">DNA cross-link repair 1C protein</fullName>
    </alternativeName>
</protein>
<evidence type="ECO:0000256" key="7">
    <source>
        <dbReference type="ARBA" id="ARBA00022839"/>
    </source>
</evidence>
<dbReference type="PANTHER" id="PTHR23240">
    <property type="entry name" value="DNA CROSS-LINK REPAIR PROTEIN PSO2/SNM1-RELATED"/>
    <property type="match status" value="1"/>
</dbReference>
<dbReference type="GO" id="GO:0003684">
    <property type="term" value="F:damaged DNA binding"/>
    <property type="evidence" value="ECO:0007669"/>
    <property type="project" value="TreeGrafter"/>
</dbReference>
<accession>A0AAV7K830</accession>
<evidence type="ECO:0000256" key="4">
    <source>
        <dbReference type="ARBA" id="ARBA00022759"/>
    </source>
</evidence>
<evidence type="ECO:0000256" key="12">
    <source>
        <dbReference type="ARBA" id="ARBA00042677"/>
    </source>
</evidence>
<dbReference type="PANTHER" id="PTHR23240:SF8">
    <property type="entry name" value="PROTEIN ARTEMIS"/>
    <property type="match status" value="1"/>
</dbReference>
<evidence type="ECO:0000256" key="9">
    <source>
        <dbReference type="ARBA" id="ARBA00023204"/>
    </source>
</evidence>
<dbReference type="GO" id="GO:0036297">
    <property type="term" value="P:interstrand cross-link repair"/>
    <property type="evidence" value="ECO:0007669"/>
    <property type="project" value="TreeGrafter"/>
</dbReference>
<comment type="caution">
    <text evidence="14">The sequence shown here is derived from an EMBL/GenBank/DDBJ whole genome shotgun (WGS) entry which is preliminary data.</text>
</comment>
<dbReference type="SMART" id="SM00849">
    <property type="entry name" value="Lactamase_B"/>
    <property type="match status" value="1"/>
</dbReference>
<dbReference type="InterPro" id="IPR036866">
    <property type="entry name" value="RibonucZ/Hydroxyglut_hydro"/>
</dbReference>
<evidence type="ECO:0000256" key="5">
    <source>
        <dbReference type="ARBA" id="ARBA00022763"/>
    </source>
</evidence>
<evidence type="ECO:0000256" key="8">
    <source>
        <dbReference type="ARBA" id="ARBA00023172"/>
    </source>
</evidence>
<keyword evidence="15" id="KW-1185">Reference proteome</keyword>
<keyword evidence="9" id="KW-0234">DNA repair</keyword>
<keyword evidence="3" id="KW-0540">Nuclease</keyword>
<dbReference type="InterPro" id="IPR001279">
    <property type="entry name" value="Metallo-B-lactamas"/>
</dbReference>
<dbReference type="Gene3D" id="3.40.50.12650">
    <property type="match status" value="1"/>
</dbReference>
<dbReference type="Proteomes" id="UP001165289">
    <property type="component" value="Unassembled WGS sequence"/>
</dbReference>
<keyword evidence="10" id="KW-0539">Nucleus</keyword>
<dbReference type="GO" id="GO:0006310">
    <property type="term" value="P:DNA recombination"/>
    <property type="evidence" value="ECO:0007669"/>
    <property type="project" value="UniProtKB-KW"/>
</dbReference>
<evidence type="ECO:0000259" key="13">
    <source>
        <dbReference type="SMART" id="SM00849"/>
    </source>
</evidence>
<dbReference type="EMBL" id="JAKMXF010000111">
    <property type="protein sequence ID" value="KAI6657373.1"/>
    <property type="molecule type" value="Genomic_DNA"/>
</dbReference>
<gene>
    <name evidence="14" type="ORF">LOD99_121</name>
</gene>
<evidence type="ECO:0000256" key="10">
    <source>
        <dbReference type="ARBA" id="ARBA00023242"/>
    </source>
</evidence>
<comment type="subcellular location">
    <subcellularLocation>
        <location evidence="1">Nucleus</location>
    </subcellularLocation>
</comment>
<dbReference type="GO" id="GO:0006303">
    <property type="term" value="P:double-strand break repair via nonhomologous end joining"/>
    <property type="evidence" value="ECO:0007669"/>
    <property type="project" value="TreeGrafter"/>
</dbReference>
<dbReference type="InterPro" id="IPR011084">
    <property type="entry name" value="DRMBL"/>
</dbReference>
<proteinExistence type="inferred from homology"/>
<dbReference type="GO" id="GO:0004519">
    <property type="term" value="F:endonuclease activity"/>
    <property type="evidence" value="ECO:0007669"/>
    <property type="project" value="UniProtKB-KW"/>
</dbReference>
<dbReference type="AlphaFoldDB" id="A0AAV7K830"/>
<dbReference type="SUPFAM" id="SSF56281">
    <property type="entry name" value="Metallo-hydrolase/oxidoreductase"/>
    <property type="match status" value="1"/>
</dbReference>
<evidence type="ECO:0000313" key="14">
    <source>
        <dbReference type="EMBL" id="KAI6657373.1"/>
    </source>
</evidence>